<evidence type="ECO:0000313" key="4">
    <source>
        <dbReference type="Proteomes" id="UP000295718"/>
    </source>
</evidence>
<evidence type="ECO:0000256" key="1">
    <source>
        <dbReference type="ARBA" id="ARBA00023125"/>
    </source>
</evidence>
<sequence length="114" mass="13079">MYTIDYKELGKRIRSERRKQDLTQEKLAEMADISESFMGHIERGGRTLSIETLAKIANALNLSIEYIICGEFNYRPDMLPSEINDALNQMSSSQRKVFLNIMKTLAASSDMWPV</sequence>
<dbReference type="PANTHER" id="PTHR46797">
    <property type="entry name" value="HTH-TYPE TRANSCRIPTIONAL REGULATOR"/>
    <property type="match status" value="1"/>
</dbReference>
<dbReference type="InterPro" id="IPR050807">
    <property type="entry name" value="TransReg_Diox_bact_type"/>
</dbReference>
<organism evidence="3 4">
    <name type="scientific">Kineothrix alysoides</name>
    <dbReference type="NCBI Taxonomy" id="1469948"/>
    <lineage>
        <taxon>Bacteria</taxon>
        <taxon>Bacillati</taxon>
        <taxon>Bacillota</taxon>
        <taxon>Clostridia</taxon>
        <taxon>Lachnospirales</taxon>
        <taxon>Lachnospiraceae</taxon>
        <taxon>Kineothrix</taxon>
    </lineage>
</organism>
<evidence type="ECO:0000313" key="3">
    <source>
        <dbReference type="EMBL" id="TCL58893.1"/>
    </source>
</evidence>
<dbReference type="RefSeq" id="WP_051869359.1">
    <property type="nucleotide sequence ID" value="NZ_JPNB01000001.1"/>
</dbReference>
<dbReference type="Proteomes" id="UP000295718">
    <property type="component" value="Unassembled WGS sequence"/>
</dbReference>
<dbReference type="InterPro" id="IPR010982">
    <property type="entry name" value="Lambda_DNA-bd_dom_sf"/>
</dbReference>
<dbReference type="GO" id="GO:0003700">
    <property type="term" value="F:DNA-binding transcription factor activity"/>
    <property type="evidence" value="ECO:0007669"/>
    <property type="project" value="TreeGrafter"/>
</dbReference>
<dbReference type="PROSITE" id="PS50943">
    <property type="entry name" value="HTH_CROC1"/>
    <property type="match status" value="1"/>
</dbReference>
<comment type="caution">
    <text evidence="3">The sequence shown here is derived from an EMBL/GenBank/DDBJ whole genome shotgun (WGS) entry which is preliminary data.</text>
</comment>
<gene>
    <name evidence="3" type="ORF">EDD76_10563</name>
</gene>
<dbReference type="SUPFAM" id="SSF47413">
    <property type="entry name" value="lambda repressor-like DNA-binding domains"/>
    <property type="match status" value="1"/>
</dbReference>
<reference evidence="3 4" key="1">
    <citation type="submission" date="2019-03" db="EMBL/GenBank/DDBJ databases">
        <title>Genomic Encyclopedia of Type Strains, Phase IV (KMG-IV): sequencing the most valuable type-strain genomes for metagenomic binning, comparative biology and taxonomic classification.</title>
        <authorList>
            <person name="Goeker M."/>
        </authorList>
    </citation>
    <scope>NUCLEOTIDE SEQUENCE [LARGE SCALE GENOMIC DNA]</scope>
    <source>
        <strain evidence="3 4">DSM 100556</strain>
    </source>
</reference>
<feature type="domain" description="HTH cro/C1-type" evidence="2">
    <location>
        <begin position="13"/>
        <end position="67"/>
    </location>
</feature>
<accession>A0A4R1R0Q1</accession>
<dbReference type="Gene3D" id="1.10.260.40">
    <property type="entry name" value="lambda repressor-like DNA-binding domains"/>
    <property type="match status" value="1"/>
</dbReference>
<dbReference type="GO" id="GO:0005829">
    <property type="term" value="C:cytosol"/>
    <property type="evidence" value="ECO:0007669"/>
    <property type="project" value="TreeGrafter"/>
</dbReference>
<proteinExistence type="predicted"/>
<dbReference type="Pfam" id="PF01381">
    <property type="entry name" value="HTH_3"/>
    <property type="match status" value="1"/>
</dbReference>
<evidence type="ECO:0000259" key="2">
    <source>
        <dbReference type="PROSITE" id="PS50943"/>
    </source>
</evidence>
<protein>
    <submittedName>
        <fullName evidence="3">Helix-turn-helix protein</fullName>
    </submittedName>
</protein>
<dbReference type="AlphaFoldDB" id="A0A4R1R0Q1"/>
<keyword evidence="4" id="KW-1185">Reference proteome</keyword>
<dbReference type="SMART" id="SM00530">
    <property type="entry name" value="HTH_XRE"/>
    <property type="match status" value="1"/>
</dbReference>
<keyword evidence="1" id="KW-0238">DNA-binding</keyword>
<dbReference type="STRING" id="1469948.GCA_000732725_01769"/>
<dbReference type="GO" id="GO:0003677">
    <property type="term" value="F:DNA binding"/>
    <property type="evidence" value="ECO:0007669"/>
    <property type="project" value="UniProtKB-KW"/>
</dbReference>
<dbReference type="CDD" id="cd00093">
    <property type="entry name" value="HTH_XRE"/>
    <property type="match status" value="1"/>
</dbReference>
<name>A0A4R1R0Q1_9FIRM</name>
<dbReference type="InterPro" id="IPR001387">
    <property type="entry name" value="Cro/C1-type_HTH"/>
</dbReference>
<dbReference type="PANTHER" id="PTHR46797:SF1">
    <property type="entry name" value="METHYLPHOSPHONATE SYNTHASE"/>
    <property type="match status" value="1"/>
</dbReference>
<dbReference type="EMBL" id="SLUO01000005">
    <property type="protein sequence ID" value="TCL58893.1"/>
    <property type="molecule type" value="Genomic_DNA"/>
</dbReference>